<evidence type="ECO:0000256" key="1">
    <source>
        <dbReference type="ARBA" id="ARBA00004141"/>
    </source>
</evidence>
<dbReference type="Gene3D" id="1.20.1250.20">
    <property type="entry name" value="MFS general substrate transporter like domains"/>
    <property type="match status" value="1"/>
</dbReference>
<evidence type="ECO:0000259" key="7">
    <source>
        <dbReference type="PROSITE" id="PS50850"/>
    </source>
</evidence>
<feature type="transmembrane region" description="Helical" evidence="6">
    <location>
        <begin position="187"/>
        <end position="205"/>
    </location>
</feature>
<keyword evidence="9" id="KW-1185">Reference proteome</keyword>
<comment type="caution">
    <text evidence="8">The sequence shown here is derived from an EMBL/GenBank/DDBJ whole genome shotgun (WGS) entry which is preliminary data.</text>
</comment>
<sequence length="543" mass="57929">MSQEQEKLDISLTPPEAPDGHVYPTGAKLTLLMISLYIAIFLVALDKLIISTATPSITDEFHASNKIGWYAAAYMLTNCTSLLIFGKIYTFLSVKAIFLASVVLFEIGSAVCGAAPNSVAFSIGRAIAGLGAAGVQEGILVLIVYAVPLAKRPQYQGLLGAVYGISSTIGPLIGGVFTSNVSWRWCFYVNLPFGGVVLLFVFFLLHVSGGPSSKDPSVWEHKLAQLNLEGAVTLLPGVGCLCLAFQWGGFTYSWSNGRIIALLTIAFVLLVAFALIQIWRPQTAAVPPHIFIQRSILAGFWVSCTVGVHMTLFVYYLPIWFQSVKGNSAVESGIHLLPMVIAMVVASILSGIGTTKSGCYTPFLIAGTCIVSVGSGLLTMLKVNTTTGQWIGYQVVYGFGLGCCFQVPNMAAQTVLPRKEVAIGASLMLFGQTLFGAIFVSVGQNVLDQHLATLLGRISGASITPEQIESAGITGLLKIIPSQYHDAVLQAYNSSLRLCFLVALVSACISVIGSGGMEWRNIKKEEDKEARTGESKDPASEST</sequence>
<keyword evidence="3 6" id="KW-1133">Transmembrane helix</keyword>
<dbReference type="FunFam" id="1.20.1250.20:FF:000196">
    <property type="entry name" value="MFS toxin efflux pump (AflT)"/>
    <property type="match status" value="1"/>
</dbReference>
<feature type="transmembrane region" description="Helical" evidence="6">
    <location>
        <begin position="29"/>
        <end position="49"/>
    </location>
</feature>
<evidence type="ECO:0000256" key="5">
    <source>
        <dbReference type="SAM" id="MobiDB-lite"/>
    </source>
</evidence>
<keyword evidence="2 6" id="KW-0812">Transmembrane</keyword>
<feature type="transmembrane region" description="Helical" evidence="6">
    <location>
        <begin position="259"/>
        <end position="279"/>
    </location>
</feature>
<feature type="transmembrane region" description="Helical" evidence="6">
    <location>
        <begin position="495"/>
        <end position="514"/>
    </location>
</feature>
<dbReference type="PROSITE" id="PS50850">
    <property type="entry name" value="MFS"/>
    <property type="match status" value="1"/>
</dbReference>
<dbReference type="InterPro" id="IPR036259">
    <property type="entry name" value="MFS_trans_sf"/>
</dbReference>
<gene>
    <name evidence="8" type="ORF">MPDQ_006984</name>
</gene>
<name>A0A507QV12_MONPU</name>
<dbReference type="SUPFAM" id="SSF103473">
    <property type="entry name" value="MFS general substrate transporter"/>
    <property type="match status" value="1"/>
</dbReference>
<dbReference type="OrthoDB" id="10021397at2759"/>
<dbReference type="GO" id="GO:0005886">
    <property type="term" value="C:plasma membrane"/>
    <property type="evidence" value="ECO:0007669"/>
    <property type="project" value="TreeGrafter"/>
</dbReference>
<organism evidence="8 9">
    <name type="scientific">Monascus purpureus</name>
    <name type="common">Red mold</name>
    <name type="synonym">Monascus anka</name>
    <dbReference type="NCBI Taxonomy" id="5098"/>
    <lineage>
        <taxon>Eukaryota</taxon>
        <taxon>Fungi</taxon>
        <taxon>Dikarya</taxon>
        <taxon>Ascomycota</taxon>
        <taxon>Pezizomycotina</taxon>
        <taxon>Eurotiomycetes</taxon>
        <taxon>Eurotiomycetidae</taxon>
        <taxon>Eurotiales</taxon>
        <taxon>Aspergillaceae</taxon>
        <taxon>Monascus</taxon>
    </lineage>
</organism>
<evidence type="ECO:0000256" key="6">
    <source>
        <dbReference type="SAM" id="Phobius"/>
    </source>
</evidence>
<comment type="subcellular location">
    <subcellularLocation>
        <location evidence="1">Membrane</location>
        <topology evidence="1">Multi-pass membrane protein</topology>
    </subcellularLocation>
</comment>
<keyword evidence="4 6" id="KW-0472">Membrane</keyword>
<reference evidence="8 9" key="1">
    <citation type="submission" date="2019-06" db="EMBL/GenBank/DDBJ databases">
        <title>Wine fermentation using esterase from Monascus purpureus.</title>
        <authorList>
            <person name="Geng C."/>
            <person name="Zhang Y."/>
        </authorList>
    </citation>
    <scope>NUCLEOTIDE SEQUENCE [LARGE SCALE GENOMIC DNA]</scope>
    <source>
        <strain evidence="8">HQ1</strain>
    </source>
</reference>
<protein>
    <recommendedName>
        <fullName evidence="7">Major facilitator superfamily (MFS) profile domain-containing protein</fullName>
    </recommendedName>
</protein>
<feature type="domain" description="Major facilitator superfamily (MFS) profile" evidence="7">
    <location>
        <begin position="32"/>
        <end position="484"/>
    </location>
</feature>
<feature type="transmembrane region" description="Helical" evidence="6">
    <location>
        <begin position="122"/>
        <end position="146"/>
    </location>
</feature>
<dbReference type="PANTHER" id="PTHR23501:SF153">
    <property type="entry name" value="AFLATOXIN EFFLUX PUMP, PUTATIVE-RELATED"/>
    <property type="match status" value="1"/>
</dbReference>
<feature type="transmembrane region" description="Helical" evidence="6">
    <location>
        <begin position="158"/>
        <end position="181"/>
    </location>
</feature>
<dbReference type="Gene3D" id="1.20.1720.10">
    <property type="entry name" value="Multidrug resistance protein D"/>
    <property type="match status" value="1"/>
</dbReference>
<feature type="transmembrane region" description="Helical" evidence="6">
    <location>
        <begin position="390"/>
        <end position="409"/>
    </location>
</feature>
<dbReference type="GO" id="GO:0022857">
    <property type="term" value="F:transmembrane transporter activity"/>
    <property type="evidence" value="ECO:0007669"/>
    <property type="project" value="InterPro"/>
</dbReference>
<evidence type="ECO:0000313" key="9">
    <source>
        <dbReference type="Proteomes" id="UP000319663"/>
    </source>
</evidence>
<dbReference type="CDD" id="cd17502">
    <property type="entry name" value="MFS_Azr1_MDR_like"/>
    <property type="match status" value="1"/>
</dbReference>
<feature type="transmembrane region" description="Helical" evidence="6">
    <location>
        <begin position="96"/>
        <end position="116"/>
    </location>
</feature>
<dbReference type="AlphaFoldDB" id="A0A507QV12"/>
<accession>A0A507QV12</accession>
<proteinExistence type="predicted"/>
<evidence type="ECO:0000256" key="2">
    <source>
        <dbReference type="ARBA" id="ARBA00022692"/>
    </source>
</evidence>
<feature type="transmembrane region" description="Helical" evidence="6">
    <location>
        <begin position="69"/>
        <end position="89"/>
    </location>
</feature>
<feature type="transmembrane region" description="Helical" evidence="6">
    <location>
        <begin position="359"/>
        <end position="378"/>
    </location>
</feature>
<feature type="transmembrane region" description="Helical" evidence="6">
    <location>
        <begin position="300"/>
        <end position="321"/>
    </location>
</feature>
<dbReference type="PRINTS" id="PR01036">
    <property type="entry name" value="TCRTETB"/>
</dbReference>
<evidence type="ECO:0000313" key="8">
    <source>
        <dbReference type="EMBL" id="TQB72186.1"/>
    </source>
</evidence>
<evidence type="ECO:0000256" key="3">
    <source>
        <dbReference type="ARBA" id="ARBA00022989"/>
    </source>
</evidence>
<dbReference type="InterPro" id="IPR020846">
    <property type="entry name" value="MFS_dom"/>
</dbReference>
<dbReference type="InterPro" id="IPR011701">
    <property type="entry name" value="MFS"/>
</dbReference>
<dbReference type="Pfam" id="PF07690">
    <property type="entry name" value="MFS_1"/>
    <property type="match status" value="1"/>
</dbReference>
<feature type="transmembrane region" description="Helical" evidence="6">
    <location>
        <begin position="333"/>
        <end position="352"/>
    </location>
</feature>
<evidence type="ECO:0000256" key="4">
    <source>
        <dbReference type="ARBA" id="ARBA00023136"/>
    </source>
</evidence>
<feature type="region of interest" description="Disordered" evidence="5">
    <location>
        <begin position="523"/>
        <end position="543"/>
    </location>
</feature>
<dbReference type="Proteomes" id="UP000319663">
    <property type="component" value="Unassembled WGS sequence"/>
</dbReference>
<feature type="transmembrane region" description="Helical" evidence="6">
    <location>
        <begin position="421"/>
        <end position="442"/>
    </location>
</feature>
<dbReference type="PANTHER" id="PTHR23501">
    <property type="entry name" value="MAJOR FACILITATOR SUPERFAMILY"/>
    <property type="match status" value="1"/>
</dbReference>
<dbReference type="EMBL" id="VIFY01000068">
    <property type="protein sequence ID" value="TQB72186.1"/>
    <property type="molecule type" value="Genomic_DNA"/>
</dbReference>